<dbReference type="GO" id="GO:0006730">
    <property type="term" value="P:one-carbon metabolic process"/>
    <property type="evidence" value="ECO:0007669"/>
    <property type="project" value="UniProtKB-KW"/>
</dbReference>
<comment type="caution">
    <text evidence="5">The sequence shown here is derived from an EMBL/GenBank/DDBJ whole genome shotgun (WGS) entry which is preliminary data.</text>
</comment>
<dbReference type="Pfam" id="PF01842">
    <property type="entry name" value="ACT"/>
    <property type="match status" value="1"/>
</dbReference>
<evidence type="ECO:0000256" key="3">
    <source>
        <dbReference type="SAM" id="MobiDB-lite"/>
    </source>
</evidence>
<sequence length="845" mass="94001">MVNTGELILTLSCPDQPGIVHAVTGFLVQHNLNIVDSQQFGDPTSKKFFMRVHFAPTDSTGAPDVAELHKAFGDIAQSMSMDFELSSTSQKPRVLIMVSKIGHCLNDILFRHSTSQLRIEVPLIISNHPDFAPLAETYQIPFHHLPITKETKAEQEARVLELVKEHKIDLIVLARYMQVLSPALCSAMSGKIINIHHSFLPSFKGAKPYHQAYDRGVKIIGATAHFVTSDLDEGPIIEQNVVRVDHALSPKELTIEGSNVESNVLATAVKWVTERRVLLNGAKTFQKLFVINMPSRTDRRDAVDLAATTTGLKFDFINGVGGDTIPESAFPPGGSSDSIKLSKGIKGSWRSHMNALNAIVHQNLTTAVIFEDDMDWDIRLREQLERFALASRFLTDPIPKDFSKYPLEKSPNPEDPDLSIHNDSSTNVISLWLHSLPLSQATQKSSPSSPYGNPENWDVLWLGHCGVGFPRQPASESAPSMRNVLLTDLDDITVPVPRHLRAHPFGPLDALSTSHPAHTRVFHRASGGALCTVAYAVSQRGARRLLHEFSVKQWSKIWDAELGAWFSAPGRQPDGAVYDSSTPNKLSAAAPPFLCVSLPHYHQLQTASWASSSKSTSPDSMSTGSDILASSETGHIYPFGMSASPFQRDRQTLQADPKHGVMWEVGYRNSNSSCGEWLERMHSRLQTDYCGLKKKYEELEERLKRAKMAVVWADEEVIFERAQTDCIKAARVTEPACKRCFSLEAENRSLARQFKEYARCDNENDLKNRRLYDSWSEKLESVGRSCECGGVQKEELPKEQLQPCDEEVDCPSSSSAEKENELGLDENSRTERLRSAAKGKQVERG</sequence>
<feature type="region of interest" description="Disordered" evidence="3">
    <location>
        <begin position="800"/>
        <end position="845"/>
    </location>
</feature>
<dbReference type="SUPFAM" id="SSF55021">
    <property type="entry name" value="ACT-like"/>
    <property type="match status" value="1"/>
</dbReference>
<dbReference type="Proteomes" id="UP000566819">
    <property type="component" value="Unassembled WGS sequence"/>
</dbReference>
<dbReference type="HAMAP" id="MF_01927">
    <property type="entry name" value="PurU"/>
    <property type="match status" value="1"/>
</dbReference>
<dbReference type="InterPro" id="IPR036477">
    <property type="entry name" value="Formyl_transf_N_sf"/>
</dbReference>
<feature type="compositionally biased region" description="Basic and acidic residues" evidence="3">
    <location>
        <begin position="816"/>
        <end position="845"/>
    </location>
</feature>
<evidence type="ECO:0000256" key="1">
    <source>
        <dbReference type="ARBA" id="ARBA00022563"/>
    </source>
</evidence>
<evidence type="ECO:0000259" key="4">
    <source>
        <dbReference type="PROSITE" id="PS51671"/>
    </source>
</evidence>
<dbReference type="EMBL" id="JAAMPI010000196">
    <property type="protein sequence ID" value="KAF4634272.1"/>
    <property type="molecule type" value="Genomic_DNA"/>
</dbReference>
<dbReference type="InterPro" id="IPR002654">
    <property type="entry name" value="Glyco_trans_25"/>
</dbReference>
<dbReference type="GO" id="GO:0006189">
    <property type="term" value="P:'de novo' IMP biosynthetic process"/>
    <property type="evidence" value="ECO:0007669"/>
    <property type="project" value="InterPro"/>
</dbReference>
<dbReference type="PROSITE" id="PS51671">
    <property type="entry name" value="ACT"/>
    <property type="match status" value="1"/>
</dbReference>
<keyword evidence="2" id="KW-0378">Hydrolase</keyword>
<gene>
    <name evidence="5" type="ORF">G7Y89_g3833</name>
</gene>
<dbReference type="InterPro" id="IPR002912">
    <property type="entry name" value="ACT_dom"/>
</dbReference>
<keyword evidence="6" id="KW-1185">Reference proteome</keyword>
<dbReference type="CDD" id="cd06532">
    <property type="entry name" value="Glyco_transf_25"/>
    <property type="match status" value="1"/>
</dbReference>
<dbReference type="InterPro" id="IPR041729">
    <property type="entry name" value="Formyl-FH4-Hydrolase_C"/>
</dbReference>
<proteinExistence type="inferred from homology"/>
<dbReference type="PANTHER" id="PTHR42706:SF1">
    <property type="entry name" value="FORMYLTETRAHYDROFOLATE DEFORMYLASE 2, MITOCHONDRIAL"/>
    <property type="match status" value="1"/>
</dbReference>
<evidence type="ECO:0000256" key="2">
    <source>
        <dbReference type="ARBA" id="ARBA00022801"/>
    </source>
</evidence>
<dbReference type="CDD" id="cd04875">
    <property type="entry name" value="ACT_F4HF-DF"/>
    <property type="match status" value="1"/>
</dbReference>
<dbReference type="GO" id="GO:0008864">
    <property type="term" value="F:formyltetrahydrofolate deformylase activity"/>
    <property type="evidence" value="ECO:0007669"/>
    <property type="project" value="InterPro"/>
</dbReference>
<dbReference type="OrthoDB" id="4239773at2759"/>
<evidence type="ECO:0000313" key="6">
    <source>
        <dbReference type="Proteomes" id="UP000566819"/>
    </source>
</evidence>
<dbReference type="GO" id="GO:0046394">
    <property type="term" value="P:carboxylic acid biosynthetic process"/>
    <property type="evidence" value="ECO:0007669"/>
    <property type="project" value="UniProtKB-ARBA"/>
</dbReference>
<feature type="domain" description="ACT" evidence="4">
    <location>
        <begin position="8"/>
        <end position="90"/>
    </location>
</feature>
<dbReference type="PANTHER" id="PTHR42706">
    <property type="entry name" value="FORMYLTETRAHYDROFOLATE DEFORMYLASE"/>
    <property type="match status" value="1"/>
</dbReference>
<reference evidence="5 6" key="1">
    <citation type="submission" date="2020-03" db="EMBL/GenBank/DDBJ databases">
        <title>Draft Genome Sequence of Cudoniella acicularis.</title>
        <authorList>
            <person name="Buettner E."/>
            <person name="Kellner H."/>
        </authorList>
    </citation>
    <scope>NUCLEOTIDE SEQUENCE [LARGE SCALE GENOMIC DNA]</scope>
    <source>
        <strain evidence="5 6">DSM 108380</strain>
    </source>
</reference>
<dbReference type="AlphaFoldDB" id="A0A8H4W584"/>
<dbReference type="PRINTS" id="PR01575">
    <property type="entry name" value="FFH4HYDRLASE"/>
</dbReference>
<evidence type="ECO:0000313" key="5">
    <source>
        <dbReference type="EMBL" id="KAF4634272.1"/>
    </source>
</evidence>
<dbReference type="InterPro" id="IPR004810">
    <property type="entry name" value="PurU"/>
</dbReference>
<accession>A0A8H4W584</accession>
<dbReference type="SUPFAM" id="SSF53328">
    <property type="entry name" value="Formyltransferase"/>
    <property type="match status" value="1"/>
</dbReference>
<dbReference type="NCBIfam" id="NF004684">
    <property type="entry name" value="PRK06027.1"/>
    <property type="match status" value="1"/>
</dbReference>
<dbReference type="InterPro" id="IPR044074">
    <property type="entry name" value="PurU_ACT"/>
</dbReference>
<dbReference type="InterPro" id="IPR045865">
    <property type="entry name" value="ACT-like_dom_sf"/>
</dbReference>
<name>A0A8H4W584_9HELO</name>
<organism evidence="5 6">
    <name type="scientific">Cudoniella acicularis</name>
    <dbReference type="NCBI Taxonomy" id="354080"/>
    <lineage>
        <taxon>Eukaryota</taxon>
        <taxon>Fungi</taxon>
        <taxon>Dikarya</taxon>
        <taxon>Ascomycota</taxon>
        <taxon>Pezizomycotina</taxon>
        <taxon>Leotiomycetes</taxon>
        <taxon>Helotiales</taxon>
        <taxon>Tricladiaceae</taxon>
        <taxon>Cudoniella</taxon>
    </lineage>
</organism>
<keyword evidence="1" id="KW-0554">One-carbon metabolism</keyword>
<dbReference type="InterPro" id="IPR002376">
    <property type="entry name" value="Formyl_transf_N"/>
</dbReference>
<dbReference type="Pfam" id="PF00551">
    <property type="entry name" value="Formyl_trans_N"/>
    <property type="match status" value="1"/>
</dbReference>
<protein>
    <recommendedName>
        <fullName evidence="4">ACT domain-containing protein</fullName>
    </recommendedName>
</protein>
<dbReference type="Gene3D" id="3.40.50.170">
    <property type="entry name" value="Formyl transferase, N-terminal domain"/>
    <property type="match status" value="1"/>
</dbReference>
<dbReference type="CDD" id="cd08648">
    <property type="entry name" value="FMT_core_Formyl-FH4-Hydrolase_C"/>
    <property type="match status" value="1"/>
</dbReference>
<dbReference type="GO" id="GO:0006520">
    <property type="term" value="P:amino acid metabolic process"/>
    <property type="evidence" value="ECO:0007669"/>
    <property type="project" value="UniProtKB-ARBA"/>
</dbReference>
<dbReference type="Gene3D" id="3.30.70.260">
    <property type="match status" value="1"/>
</dbReference>
<dbReference type="Pfam" id="PF01755">
    <property type="entry name" value="Glyco_transf_25"/>
    <property type="match status" value="1"/>
</dbReference>
<dbReference type="NCBIfam" id="TIGR00655">
    <property type="entry name" value="PurU"/>
    <property type="match status" value="1"/>
</dbReference>